<dbReference type="InterPro" id="IPR032792">
    <property type="entry name" value="AGL_glucanoTrfase"/>
</dbReference>
<evidence type="ECO:0000259" key="1">
    <source>
        <dbReference type="SMART" id="SM00642"/>
    </source>
</evidence>
<organism evidence="2 3">
    <name type="scientific">Candidatus Auribacter fodinae</name>
    <dbReference type="NCBI Taxonomy" id="2093366"/>
    <lineage>
        <taxon>Bacteria</taxon>
        <taxon>Pseudomonadati</taxon>
        <taxon>Candidatus Auribacterota</taxon>
        <taxon>Candidatus Auribacteria</taxon>
        <taxon>Candidatus Auribacterales</taxon>
        <taxon>Candidatus Auribacteraceae</taxon>
        <taxon>Candidatus Auribacter</taxon>
    </lineage>
</organism>
<dbReference type="InterPro" id="IPR017853">
    <property type="entry name" value="GH"/>
</dbReference>
<sequence>METMPQDKSPYLIYNIFPRLVNNVAEWENHLPRIADMGFNWLFLNPFHYSGFSGSLYSIKDYYDYHLLVKHDKSPHDFEKDLKQFTKKAEKLGIHVIVDYVINHTAVDSILVDQHPDWYQRDAKGKLVNPRAMEGDKVTAVWGDLAEIDNLKSPDRDNLWKYWIKLAEHYLKLGFSGFRCDAAYQVPADLWKHIIDDIKGKNPDAVFFAETLGCELADTKKLIKAGFDVIFNSSKWWDFEEPWCLKQNDATSKFVPSVSFPESHDTHRLAEETHCDWNWIKTKYFFSAIFSAGVMIPVGFEFGFGKKLDVVHTTPQDWEETRCDLSGYIAHCNSIKKQYAIFQTDSSIEQIVTPNSRITALLKSAGKEKALIIINKDRHNYQEIYFDDIASAMGGGDGIIDVSAEHVMDSVPNQFHYNLMPGQIKVLYAKKKTARNKA</sequence>
<dbReference type="Gene3D" id="3.20.20.80">
    <property type="entry name" value="Glycosidases"/>
    <property type="match status" value="1"/>
</dbReference>
<dbReference type="EMBL" id="QZJZ01000056">
    <property type="protein sequence ID" value="RJP59057.1"/>
    <property type="molecule type" value="Genomic_DNA"/>
</dbReference>
<reference evidence="2 3" key="1">
    <citation type="journal article" date="2017" name="ISME J.">
        <title>Energy and carbon metabolisms in a deep terrestrial subsurface fluid microbial community.</title>
        <authorList>
            <person name="Momper L."/>
            <person name="Jungbluth S.P."/>
            <person name="Lee M.D."/>
            <person name="Amend J.P."/>
        </authorList>
    </citation>
    <scope>NUCLEOTIDE SEQUENCE [LARGE SCALE GENOMIC DNA]</scope>
    <source>
        <strain evidence="2">SURF_26</strain>
    </source>
</reference>
<proteinExistence type="predicted"/>
<gene>
    <name evidence="2" type="ORF">C4541_06950</name>
</gene>
<dbReference type="InterPro" id="IPR006047">
    <property type="entry name" value="GH13_cat_dom"/>
</dbReference>
<evidence type="ECO:0000313" key="3">
    <source>
        <dbReference type="Proteomes" id="UP000266426"/>
    </source>
</evidence>
<dbReference type="PANTHER" id="PTHR47786:SF2">
    <property type="entry name" value="GLYCOSYL HYDROLASE FAMILY 13 CATALYTIC DOMAIN-CONTAINING PROTEIN"/>
    <property type="match status" value="1"/>
</dbReference>
<feature type="domain" description="Glycosyl hydrolase family 13 catalytic" evidence="1">
    <location>
        <begin position="15"/>
        <end position="336"/>
    </location>
</feature>
<dbReference type="AlphaFoldDB" id="A0A3A4R8E8"/>
<evidence type="ECO:0000313" key="2">
    <source>
        <dbReference type="EMBL" id="RJP59057.1"/>
    </source>
</evidence>
<dbReference type="PANTHER" id="PTHR47786">
    <property type="entry name" value="ALPHA-1,4-GLUCAN:MALTOSE-1-PHOSPHATE MALTOSYLTRANSFERASE"/>
    <property type="match status" value="1"/>
</dbReference>
<accession>A0A3A4R8E8</accession>
<dbReference type="SMART" id="SM00642">
    <property type="entry name" value="Aamy"/>
    <property type="match status" value="1"/>
</dbReference>
<dbReference type="GO" id="GO:0005975">
    <property type="term" value="P:carbohydrate metabolic process"/>
    <property type="evidence" value="ECO:0007669"/>
    <property type="project" value="InterPro"/>
</dbReference>
<dbReference type="Proteomes" id="UP000266426">
    <property type="component" value="Unassembled WGS sequence"/>
</dbReference>
<comment type="caution">
    <text evidence="2">The sequence shown here is derived from an EMBL/GenBank/DDBJ whole genome shotgun (WGS) entry which is preliminary data.</text>
</comment>
<protein>
    <submittedName>
        <fullName evidence="2">Alpha-amylase</fullName>
    </submittedName>
</protein>
<dbReference type="SUPFAM" id="SSF51445">
    <property type="entry name" value="(Trans)glycosidases"/>
    <property type="match status" value="1"/>
</dbReference>
<dbReference type="Pfam" id="PF14701">
    <property type="entry name" value="hDGE_amylase"/>
    <property type="match status" value="1"/>
</dbReference>
<name>A0A3A4R8E8_9BACT</name>